<evidence type="ECO:0000256" key="2">
    <source>
        <dbReference type="SAM" id="SignalP"/>
    </source>
</evidence>
<dbReference type="AlphaFoldDB" id="A0A846MHG0"/>
<feature type="chain" id="PRO_5032867740" description="DUF2155 domain-containing protein" evidence="2">
    <location>
        <begin position="27"/>
        <end position="222"/>
    </location>
</feature>
<protein>
    <recommendedName>
        <fullName evidence="5">DUF2155 domain-containing protein</fullName>
    </recommendedName>
</protein>
<keyword evidence="4" id="KW-1185">Reference proteome</keyword>
<reference evidence="3 4" key="1">
    <citation type="submission" date="2020-03" db="EMBL/GenBank/DDBJ databases">
        <title>Genomic Encyclopedia of Type Strains, Phase IV (KMG-IV): sequencing the most valuable type-strain genomes for metagenomic binning, comparative biology and taxonomic classification.</title>
        <authorList>
            <person name="Goeker M."/>
        </authorList>
    </citation>
    <scope>NUCLEOTIDE SEQUENCE [LARGE SCALE GENOMIC DNA]</scope>
    <source>
        <strain evidence="3 4">DSM 21299</strain>
    </source>
</reference>
<evidence type="ECO:0000313" key="4">
    <source>
        <dbReference type="Proteomes" id="UP000576821"/>
    </source>
</evidence>
<gene>
    <name evidence="3" type="ORF">FHS54_002235</name>
</gene>
<sequence length="222" mass="23782">MTLRRSGAFLPILPCLPLLGCALLLASCGDDDIPAANQTGPVRIDRTPIRNDKSSALPGTPMGERVAVIGLLNKRNGLTRDLTMKPGEALRVGDAIVRLQACETSAPWENVQETGAFVQLDVRSSADGKWRRNFSGWLFRERPDRNVVQHPIYDVWVRSCNMSWPEAGPDTVKLGGKGETPSTPATAPDSRPNATSAQDPEPPASTARPEASGTSSTAPSNN</sequence>
<accession>A0A846MHG0</accession>
<proteinExistence type="predicted"/>
<organism evidence="3 4">
    <name type="scientific">Sphingobium vermicomposti</name>
    <dbReference type="NCBI Taxonomy" id="529005"/>
    <lineage>
        <taxon>Bacteria</taxon>
        <taxon>Pseudomonadati</taxon>
        <taxon>Pseudomonadota</taxon>
        <taxon>Alphaproteobacteria</taxon>
        <taxon>Sphingomonadales</taxon>
        <taxon>Sphingomonadaceae</taxon>
        <taxon>Sphingobium</taxon>
    </lineage>
</organism>
<evidence type="ECO:0008006" key="5">
    <source>
        <dbReference type="Google" id="ProtNLM"/>
    </source>
</evidence>
<feature type="region of interest" description="Disordered" evidence="1">
    <location>
        <begin position="166"/>
        <end position="222"/>
    </location>
</feature>
<dbReference type="EMBL" id="JAASQR010000003">
    <property type="protein sequence ID" value="NIJ17246.1"/>
    <property type="molecule type" value="Genomic_DNA"/>
</dbReference>
<name>A0A846MHG0_9SPHN</name>
<dbReference type="Proteomes" id="UP000576821">
    <property type="component" value="Unassembled WGS sequence"/>
</dbReference>
<keyword evidence="2" id="KW-0732">Signal</keyword>
<feature type="compositionally biased region" description="Polar residues" evidence="1">
    <location>
        <begin position="212"/>
        <end position="222"/>
    </location>
</feature>
<comment type="caution">
    <text evidence="3">The sequence shown here is derived from an EMBL/GenBank/DDBJ whole genome shotgun (WGS) entry which is preliminary data.</text>
</comment>
<dbReference type="Pfam" id="PF09923">
    <property type="entry name" value="DUF2155"/>
    <property type="match status" value="1"/>
</dbReference>
<evidence type="ECO:0000313" key="3">
    <source>
        <dbReference type="EMBL" id="NIJ17246.1"/>
    </source>
</evidence>
<dbReference type="InterPro" id="IPR019225">
    <property type="entry name" value="DUF2155"/>
</dbReference>
<feature type="signal peptide" evidence="2">
    <location>
        <begin position="1"/>
        <end position="26"/>
    </location>
</feature>
<dbReference type="PROSITE" id="PS51257">
    <property type="entry name" value="PROKAR_LIPOPROTEIN"/>
    <property type="match status" value="1"/>
</dbReference>
<evidence type="ECO:0000256" key="1">
    <source>
        <dbReference type="SAM" id="MobiDB-lite"/>
    </source>
</evidence>